<evidence type="ECO:0000259" key="3">
    <source>
        <dbReference type="PROSITE" id="PS50118"/>
    </source>
</evidence>
<dbReference type="OrthoDB" id="6247875at2759"/>
<organism evidence="4 5">
    <name type="scientific">Coemansia spiralis</name>
    <dbReference type="NCBI Taxonomy" id="417178"/>
    <lineage>
        <taxon>Eukaryota</taxon>
        <taxon>Fungi</taxon>
        <taxon>Fungi incertae sedis</taxon>
        <taxon>Zoopagomycota</taxon>
        <taxon>Kickxellomycotina</taxon>
        <taxon>Kickxellomycetes</taxon>
        <taxon>Kickxellales</taxon>
        <taxon>Kickxellaceae</taxon>
        <taxon>Coemansia</taxon>
    </lineage>
</organism>
<reference evidence="4" key="1">
    <citation type="submission" date="2022-07" db="EMBL/GenBank/DDBJ databases">
        <title>Phylogenomic reconstructions and comparative analyses of Kickxellomycotina fungi.</title>
        <authorList>
            <person name="Reynolds N.K."/>
            <person name="Stajich J.E."/>
            <person name="Barry K."/>
            <person name="Grigoriev I.V."/>
            <person name="Crous P."/>
            <person name="Smith M.E."/>
        </authorList>
    </citation>
    <scope>NUCLEOTIDE SEQUENCE</scope>
    <source>
        <strain evidence="4">NRRL 3115</strain>
    </source>
</reference>
<dbReference type="Gene3D" id="1.10.30.10">
    <property type="entry name" value="High mobility group box domain"/>
    <property type="match status" value="1"/>
</dbReference>
<dbReference type="AlphaFoldDB" id="A0A9W8KUB1"/>
<dbReference type="SMART" id="SM00398">
    <property type="entry name" value="HMG"/>
    <property type="match status" value="1"/>
</dbReference>
<dbReference type="SUPFAM" id="SSF47095">
    <property type="entry name" value="HMG-box"/>
    <property type="match status" value="1"/>
</dbReference>
<dbReference type="EMBL" id="JANBTW010000124">
    <property type="protein sequence ID" value="KAJ2670459.1"/>
    <property type="molecule type" value="Genomic_DNA"/>
</dbReference>
<comment type="caution">
    <text evidence="4">The sequence shown here is derived from an EMBL/GenBank/DDBJ whole genome shotgun (WGS) entry which is preliminary data.</text>
</comment>
<gene>
    <name evidence="4" type="ORF">GGI25_005843</name>
</gene>
<sequence length="571" mass="60746">MRNHVLFPSATDQNVEHSASVSSTEYSRPASAVPSYPMTPLSSSSSVSQAGSGQASPQLPATSGVAPINAAAPDISQPFSRVESNLPPGFSFPFPVTYQKDCTVLIINENSEVMAQKVRQFCAADGTSFIEHVPGHCLVFIPSSLSLSFVMRELRKIRVPKPKAKPKEKSSKPTNAFIKYRSHKIAELKVMHPEISQTEISRIAGEFWKTEPEDVKNAFQKRYLQEKRIYDMNKAKRSRSESTAGSDAEDSHSDTQSTNSAYTAASSAAATDGAGAPGFGLSLGIGSDGCPIGFNTGRRRSHTLPPGGFSRSGAKRRISQELRKHLATKNSNAYYAALAANSNASSALDGMSTTAYSPSNGYISGSSISNSVTNNNGMFFGDSVMQPQQQPSYEFTFTAPHSELQIPSSSSSVAMGLSSPYLGDDASSIAMPLNPNFPMAEFASTSGPVASSHSMHGHTRSLINIANSVSFDNSVFPSISTDNHSGEFPSTSFVTSTNNLTRSLADSALTTSLPLIDTTNIAAFSNDSMSVDAFSAGYMSADATPLVSSACPLSLPPIYHPMLQSDQTQPQ</sequence>
<protein>
    <recommendedName>
        <fullName evidence="3">HMG box domain-containing protein</fullName>
    </recommendedName>
</protein>
<keyword evidence="1" id="KW-0238">DNA-binding</keyword>
<dbReference type="Proteomes" id="UP001151518">
    <property type="component" value="Unassembled WGS sequence"/>
</dbReference>
<feature type="region of interest" description="Disordered" evidence="2">
    <location>
        <begin position="294"/>
        <end position="315"/>
    </location>
</feature>
<proteinExistence type="predicted"/>
<evidence type="ECO:0000256" key="1">
    <source>
        <dbReference type="PROSITE-ProRule" id="PRU00267"/>
    </source>
</evidence>
<evidence type="ECO:0000313" key="5">
    <source>
        <dbReference type="Proteomes" id="UP001151518"/>
    </source>
</evidence>
<feature type="compositionally biased region" description="Low complexity" evidence="2">
    <location>
        <begin position="42"/>
        <end position="56"/>
    </location>
</feature>
<dbReference type="PROSITE" id="PS50118">
    <property type="entry name" value="HMG_BOX_2"/>
    <property type="match status" value="1"/>
</dbReference>
<dbReference type="InterPro" id="IPR009071">
    <property type="entry name" value="HMG_box_dom"/>
</dbReference>
<accession>A0A9W8KUB1</accession>
<feature type="region of interest" description="Disordered" evidence="2">
    <location>
        <begin position="1"/>
        <end position="64"/>
    </location>
</feature>
<dbReference type="InterPro" id="IPR036910">
    <property type="entry name" value="HMG_box_dom_sf"/>
</dbReference>
<evidence type="ECO:0000256" key="2">
    <source>
        <dbReference type="SAM" id="MobiDB-lite"/>
    </source>
</evidence>
<feature type="region of interest" description="Disordered" evidence="2">
    <location>
        <begin position="233"/>
        <end position="260"/>
    </location>
</feature>
<evidence type="ECO:0000313" key="4">
    <source>
        <dbReference type="EMBL" id="KAJ2670459.1"/>
    </source>
</evidence>
<feature type="compositionally biased region" description="Polar residues" evidence="2">
    <location>
        <begin position="10"/>
        <end position="26"/>
    </location>
</feature>
<dbReference type="GO" id="GO:0003677">
    <property type="term" value="F:DNA binding"/>
    <property type="evidence" value="ECO:0007669"/>
    <property type="project" value="UniProtKB-UniRule"/>
</dbReference>
<feature type="domain" description="HMG box" evidence="3">
    <location>
        <begin position="170"/>
        <end position="238"/>
    </location>
</feature>
<name>A0A9W8KUB1_9FUNG</name>
<feature type="DNA-binding region" description="HMG box" evidence="1">
    <location>
        <begin position="170"/>
        <end position="238"/>
    </location>
</feature>
<dbReference type="GO" id="GO:0005634">
    <property type="term" value="C:nucleus"/>
    <property type="evidence" value="ECO:0007669"/>
    <property type="project" value="UniProtKB-UniRule"/>
</dbReference>
<dbReference type="Pfam" id="PF00505">
    <property type="entry name" value="HMG_box"/>
    <property type="match status" value="1"/>
</dbReference>
<keyword evidence="1" id="KW-0539">Nucleus</keyword>